<dbReference type="EMBL" id="JAULSU010000003">
    <property type="protein sequence ID" value="KAK0624410.1"/>
    <property type="molecule type" value="Genomic_DNA"/>
</dbReference>
<dbReference type="AlphaFoldDB" id="A0AA40C464"/>
<dbReference type="Proteomes" id="UP001175000">
    <property type="component" value="Unassembled WGS sequence"/>
</dbReference>
<proteinExistence type="predicted"/>
<dbReference type="PANTHER" id="PTHR35043">
    <property type="entry name" value="TRANSCRIPTION FACTOR DOMAIN-CONTAINING PROTEIN"/>
    <property type="match status" value="1"/>
</dbReference>
<comment type="caution">
    <text evidence="1">The sequence shown here is derived from an EMBL/GenBank/DDBJ whole genome shotgun (WGS) entry which is preliminary data.</text>
</comment>
<sequence>METVGFVPEPNCGRGTVGIIWSCLTTILLSTWTAVHINVPETPQHYIRDRHWSTMSCLIIPESCVMSAVQDLSQAWALRKLMRSVPGYRCWSLKQSFSVVFDGVCTADGEVLYPVELHTLASSQHLTISDLPTDVEINTRCKSDGIAKTIAIVQATWFGANVVSRLSQHQTVTPLEDMTVAYTICGLAMFLLWFGAPQDVQQRVHLSTSLCQRVRQVKSQTLPWDFRRALRSW</sequence>
<gene>
    <name evidence="1" type="ORF">B0T14DRAFT_583870</name>
</gene>
<organism evidence="1 2">
    <name type="scientific">Immersiella caudata</name>
    <dbReference type="NCBI Taxonomy" id="314043"/>
    <lineage>
        <taxon>Eukaryota</taxon>
        <taxon>Fungi</taxon>
        <taxon>Dikarya</taxon>
        <taxon>Ascomycota</taxon>
        <taxon>Pezizomycotina</taxon>
        <taxon>Sordariomycetes</taxon>
        <taxon>Sordariomycetidae</taxon>
        <taxon>Sordariales</taxon>
        <taxon>Lasiosphaeriaceae</taxon>
        <taxon>Immersiella</taxon>
    </lineage>
</organism>
<reference evidence="1" key="1">
    <citation type="submission" date="2023-06" db="EMBL/GenBank/DDBJ databases">
        <title>Genome-scale phylogeny and comparative genomics of the fungal order Sordariales.</title>
        <authorList>
            <consortium name="Lawrence Berkeley National Laboratory"/>
            <person name="Hensen N."/>
            <person name="Bonometti L."/>
            <person name="Westerberg I."/>
            <person name="Brannstrom I.O."/>
            <person name="Guillou S."/>
            <person name="Cros-Aarteil S."/>
            <person name="Calhoun S."/>
            <person name="Haridas S."/>
            <person name="Kuo A."/>
            <person name="Mondo S."/>
            <person name="Pangilinan J."/>
            <person name="Riley R."/>
            <person name="Labutti K."/>
            <person name="Andreopoulos B."/>
            <person name="Lipzen A."/>
            <person name="Chen C."/>
            <person name="Yanf M."/>
            <person name="Daum C."/>
            <person name="Ng V."/>
            <person name="Clum A."/>
            <person name="Steindorff A."/>
            <person name="Ohm R."/>
            <person name="Martin F."/>
            <person name="Silar P."/>
            <person name="Natvig D."/>
            <person name="Lalanne C."/>
            <person name="Gautier V."/>
            <person name="Ament-Velasquez S.L."/>
            <person name="Kruys A."/>
            <person name="Hutchinson M.I."/>
            <person name="Powell A.J."/>
            <person name="Barry K."/>
            <person name="Miller A.N."/>
            <person name="Grigoriev I.V."/>
            <person name="Debuchy R."/>
            <person name="Gladieux P."/>
            <person name="Thoren M.H."/>
            <person name="Johannesson H."/>
        </authorList>
    </citation>
    <scope>NUCLEOTIDE SEQUENCE</scope>
    <source>
        <strain evidence="1">CBS 606.72</strain>
    </source>
</reference>
<evidence type="ECO:0000313" key="2">
    <source>
        <dbReference type="Proteomes" id="UP001175000"/>
    </source>
</evidence>
<dbReference type="PANTHER" id="PTHR35043:SF7">
    <property type="entry name" value="TRANSCRIPTION FACTOR DOMAIN-CONTAINING PROTEIN"/>
    <property type="match status" value="1"/>
</dbReference>
<keyword evidence="2" id="KW-1185">Reference proteome</keyword>
<protein>
    <submittedName>
        <fullName evidence="1">Uncharacterized protein</fullName>
    </submittedName>
</protein>
<name>A0AA40C464_9PEZI</name>
<evidence type="ECO:0000313" key="1">
    <source>
        <dbReference type="EMBL" id="KAK0624410.1"/>
    </source>
</evidence>
<accession>A0AA40C464</accession>